<name>A0A2H8TYX6_9HEMI</name>
<evidence type="ECO:0000313" key="6">
    <source>
        <dbReference type="EMBL" id="MBW18732.1"/>
    </source>
</evidence>
<keyword evidence="4" id="KW-0676">Redox-active center</keyword>
<accession>A0A2H8TYX6</accession>
<feature type="site" description="Contributes to redox potential value" evidence="3">
    <location>
        <position position="34"/>
    </location>
</feature>
<dbReference type="InterPro" id="IPR013766">
    <property type="entry name" value="Thioredoxin_domain"/>
</dbReference>
<evidence type="ECO:0000256" key="3">
    <source>
        <dbReference type="PIRSR" id="PIRSR000077-1"/>
    </source>
</evidence>
<dbReference type="EMBL" id="GFXV01006927">
    <property type="protein sequence ID" value="MBW18732.1"/>
    <property type="molecule type" value="Transcribed_RNA"/>
</dbReference>
<dbReference type="NCBIfam" id="TIGR01068">
    <property type="entry name" value="thioredoxin"/>
    <property type="match status" value="1"/>
</dbReference>
<dbReference type="Gene3D" id="3.40.30.10">
    <property type="entry name" value="Glutaredoxin"/>
    <property type="match status" value="1"/>
</dbReference>
<dbReference type="PIRSF" id="PIRSF000077">
    <property type="entry name" value="Thioredoxin"/>
    <property type="match status" value="1"/>
</dbReference>
<dbReference type="PROSITE" id="PS51352">
    <property type="entry name" value="THIOREDOXIN_2"/>
    <property type="match status" value="1"/>
</dbReference>
<feature type="domain" description="Thioredoxin" evidence="5">
    <location>
        <begin position="2"/>
        <end position="105"/>
    </location>
</feature>
<keyword evidence="1 4" id="KW-1015">Disulfide bond</keyword>
<dbReference type="PROSITE" id="PS00194">
    <property type="entry name" value="THIOREDOXIN_1"/>
    <property type="match status" value="1"/>
</dbReference>
<gene>
    <name evidence="6" type="primary">Trx-2</name>
</gene>
<feature type="site" description="Deprotonates C-terminal active site Cys" evidence="3">
    <location>
        <position position="26"/>
    </location>
</feature>
<feature type="active site" description="Nucleophile" evidence="3">
    <location>
        <position position="32"/>
    </location>
</feature>
<comment type="similarity">
    <text evidence="2">Belongs to the thioredoxin family.</text>
</comment>
<dbReference type="SUPFAM" id="SSF52833">
    <property type="entry name" value="Thioredoxin-like"/>
    <property type="match status" value="1"/>
</dbReference>
<dbReference type="InterPro" id="IPR036249">
    <property type="entry name" value="Thioredoxin-like_sf"/>
</dbReference>
<feature type="disulfide bond" description="Redox-active" evidence="4">
    <location>
        <begin position="32"/>
        <end position="35"/>
    </location>
</feature>
<dbReference type="AlphaFoldDB" id="A0A2H8TYX6"/>
<dbReference type="Pfam" id="PF00085">
    <property type="entry name" value="Thioredoxin"/>
    <property type="match status" value="1"/>
</dbReference>
<reference evidence="6" key="1">
    <citation type="submission" date="2017-10" db="EMBL/GenBank/DDBJ databases">
        <title>Transcriptome Assembly of Sugarcane Aphid Adults.</title>
        <authorList>
            <person name="Scully E.D."/>
            <person name="Palmer N.A."/>
            <person name="Geib S.M."/>
            <person name="Sarath G."/>
            <person name="Sattler S.E."/>
        </authorList>
    </citation>
    <scope>NUCLEOTIDE SEQUENCE</scope>
    <source>
        <tissue evidence="6">Whole body</tissue>
    </source>
</reference>
<sequence length="105" mass="11912">MVQLVTDAADLATKLTDAKEKLVIIDFFAKWCGPCKLMGPFIEELANEYPDVVMLKVDVDECEDAAIEYNIQSMPTFVFLKSKTEVVRFSGANKDKLKENLLKYK</sequence>
<dbReference type="InterPro" id="IPR017937">
    <property type="entry name" value="Thioredoxin_CS"/>
</dbReference>
<protein>
    <recommendedName>
        <fullName evidence="2">Thioredoxin</fullName>
    </recommendedName>
</protein>
<feature type="site" description="Contributes to redox potential value" evidence="3">
    <location>
        <position position="33"/>
    </location>
</feature>
<dbReference type="GO" id="GO:0015035">
    <property type="term" value="F:protein-disulfide reductase activity"/>
    <property type="evidence" value="ECO:0007669"/>
    <property type="project" value="InterPro"/>
</dbReference>
<evidence type="ECO:0000256" key="4">
    <source>
        <dbReference type="PIRSR" id="PIRSR000077-4"/>
    </source>
</evidence>
<dbReference type="OrthoDB" id="2121326at2759"/>
<dbReference type="PANTHER" id="PTHR46115">
    <property type="entry name" value="THIOREDOXIN-LIKE PROTEIN 1"/>
    <property type="match status" value="1"/>
</dbReference>
<feature type="active site" description="Nucleophile" evidence="3">
    <location>
        <position position="35"/>
    </location>
</feature>
<evidence type="ECO:0000256" key="2">
    <source>
        <dbReference type="PIRNR" id="PIRNR000077"/>
    </source>
</evidence>
<dbReference type="CDD" id="cd02947">
    <property type="entry name" value="TRX_family"/>
    <property type="match status" value="1"/>
</dbReference>
<evidence type="ECO:0000256" key="1">
    <source>
        <dbReference type="ARBA" id="ARBA00023157"/>
    </source>
</evidence>
<evidence type="ECO:0000259" key="5">
    <source>
        <dbReference type="PROSITE" id="PS51352"/>
    </source>
</evidence>
<organism evidence="6">
    <name type="scientific">Melanaphis sacchari</name>
    <dbReference type="NCBI Taxonomy" id="742174"/>
    <lineage>
        <taxon>Eukaryota</taxon>
        <taxon>Metazoa</taxon>
        <taxon>Ecdysozoa</taxon>
        <taxon>Arthropoda</taxon>
        <taxon>Hexapoda</taxon>
        <taxon>Insecta</taxon>
        <taxon>Pterygota</taxon>
        <taxon>Neoptera</taxon>
        <taxon>Paraneoptera</taxon>
        <taxon>Hemiptera</taxon>
        <taxon>Sternorrhyncha</taxon>
        <taxon>Aphidomorpha</taxon>
        <taxon>Aphidoidea</taxon>
        <taxon>Aphididae</taxon>
        <taxon>Aphidini</taxon>
        <taxon>Melanaphis</taxon>
    </lineage>
</organism>
<proteinExistence type="inferred from homology"/>
<dbReference type="PRINTS" id="PR00421">
    <property type="entry name" value="THIOREDOXIN"/>
</dbReference>
<dbReference type="InterPro" id="IPR005746">
    <property type="entry name" value="Thioredoxin"/>
</dbReference>